<dbReference type="GO" id="GO:0003924">
    <property type="term" value="F:GTPase activity"/>
    <property type="evidence" value="ECO:0007669"/>
    <property type="project" value="InterPro"/>
</dbReference>
<dbReference type="InterPro" id="IPR005225">
    <property type="entry name" value="Small_GTP-bd"/>
</dbReference>
<dbReference type="NCBIfam" id="TIGR00231">
    <property type="entry name" value="small_GTP"/>
    <property type="match status" value="1"/>
</dbReference>
<name>X1BN98_9ZZZZ</name>
<dbReference type="InterPro" id="IPR027417">
    <property type="entry name" value="P-loop_NTPase"/>
</dbReference>
<proteinExistence type="predicted"/>
<gene>
    <name evidence="2" type="ORF">S01H4_31736</name>
</gene>
<dbReference type="InterPro" id="IPR001806">
    <property type="entry name" value="Small_GTPase"/>
</dbReference>
<dbReference type="FunFam" id="3.40.50.300:FF:001447">
    <property type="entry name" value="Ras-related protein Rab-1B"/>
    <property type="match status" value="1"/>
</dbReference>
<comment type="caution">
    <text evidence="2">The sequence shown here is derived from an EMBL/GenBank/DDBJ whole genome shotgun (WGS) entry which is preliminary data.</text>
</comment>
<dbReference type="CDD" id="cd00154">
    <property type="entry name" value="Rab"/>
    <property type="match status" value="1"/>
</dbReference>
<dbReference type="PROSITE" id="PS51419">
    <property type="entry name" value="RAB"/>
    <property type="match status" value="1"/>
</dbReference>
<dbReference type="SMART" id="SM00173">
    <property type="entry name" value="RAS"/>
    <property type="match status" value="1"/>
</dbReference>
<protein>
    <recommendedName>
        <fullName evidence="3">GTP-binding protein</fullName>
    </recommendedName>
</protein>
<evidence type="ECO:0008006" key="3">
    <source>
        <dbReference type="Google" id="ProtNLM"/>
    </source>
</evidence>
<accession>X1BN98</accession>
<dbReference type="PROSITE" id="PS51421">
    <property type="entry name" value="RAS"/>
    <property type="match status" value="1"/>
</dbReference>
<keyword evidence="1" id="KW-0547">Nucleotide-binding</keyword>
<sequence>MKIGDSTIATQIWDLGGQEPFKKLRKLYLEGAEGALLLFDVTNQQSFIKLEEWISSFREVHGNKPVVLIGNKIDLKENIIIDQSQAERYASENNMSLVLTSAKTGENVEKAFVDLLKRII</sequence>
<organism evidence="2">
    <name type="scientific">marine sediment metagenome</name>
    <dbReference type="NCBI Taxonomy" id="412755"/>
    <lineage>
        <taxon>unclassified sequences</taxon>
        <taxon>metagenomes</taxon>
        <taxon>ecological metagenomes</taxon>
    </lineage>
</organism>
<dbReference type="PANTHER" id="PTHR47978">
    <property type="match status" value="1"/>
</dbReference>
<evidence type="ECO:0000313" key="2">
    <source>
        <dbReference type="EMBL" id="GAG82672.1"/>
    </source>
</evidence>
<dbReference type="Pfam" id="PF00071">
    <property type="entry name" value="Ras"/>
    <property type="match status" value="1"/>
</dbReference>
<dbReference type="GO" id="GO:0005525">
    <property type="term" value="F:GTP binding"/>
    <property type="evidence" value="ECO:0007669"/>
    <property type="project" value="InterPro"/>
</dbReference>
<dbReference type="PRINTS" id="PR00449">
    <property type="entry name" value="RASTRNSFRMNG"/>
</dbReference>
<dbReference type="Gene3D" id="3.40.50.300">
    <property type="entry name" value="P-loop containing nucleotide triphosphate hydrolases"/>
    <property type="match status" value="1"/>
</dbReference>
<dbReference type="SMART" id="SM00175">
    <property type="entry name" value="RAB"/>
    <property type="match status" value="1"/>
</dbReference>
<dbReference type="AlphaFoldDB" id="X1BN98"/>
<evidence type="ECO:0000256" key="1">
    <source>
        <dbReference type="ARBA" id="ARBA00022741"/>
    </source>
</evidence>
<dbReference type="SUPFAM" id="SSF52540">
    <property type="entry name" value="P-loop containing nucleoside triphosphate hydrolases"/>
    <property type="match status" value="1"/>
</dbReference>
<dbReference type="EMBL" id="BART01016513">
    <property type="protein sequence ID" value="GAG82672.1"/>
    <property type="molecule type" value="Genomic_DNA"/>
</dbReference>
<reference evidence="2" key="1">
    <citation type="journal article" date="2014" name="Front. Microbiol.">
        <title>High frequency of phylogenetically diverse reductive dehalogenase-homologous genes in deep subseafloor sedimentary metagenomes.</title>
        <authorList>
            <person name="Kawai M."/>
            <person name="Futagami T."/>
            <person name="Toyoda A."/>
            <person name="Takaki Y."/>
            <person name="Nishi S."/>
            <person name="Hori S."/>
            <person name="Arai W."/>
            <person name="Tsubouchi T."/>
            <person name="Morono Y."/>
            <person name="Uchiyama I."/>
            <person name="Ito T."/>
            <person name="Fujiyama A."/>
            <person name="Inagaki F."/>
            <person name="Takami H."/>
        </authorList>
    </citation>
    <scope>NUCLEOTIDE SEQUENCE</scope>
    <source>
        <strain evidence="2">Expedition CK06-06</strain>
    </source>
</reference>